<evidence type="ECO:0000256" key="6">
    <source>
        <dbReference type="ARBA" id="ARBA00023014"/>
    </source>
</evidence>
<dbReference type="GO" id="GO:0097506">
    <property type="term" value="F:deaminated base DNA N-glycosylase activity"/>
    <property type="evidence" value="ECO:0007669"/>
    <property type="project" value="UniProtKB-ARBA"/>
</dbReference>
<evidence type="ECO:0000259" key="8">
    <source>
        <dbReference type="SMART" id="SM00986"/>
    </source>
</evidence>
<evidence type="ECO:0000313" key="9">
    <source>
        <dbReference type="EMBL" id="BDE07481.1"/>
    </source>
</evidence>
<keyword evidence="3" id="KW-0227">DNA damage</keyword>
<dbReference type="PANTHER" id="PTHR33693:SF9">
    <property type="entry name" value="TYPE-4 URACIL-DNA GLYCOSYLASE"/>
    <property type="match status" value="1"/>
</dbReference>
<dbReference type="AlphaFoldDB" id="A0AAN2CAU2"/>
<keyword evidence="2" id="KW-0479">Metal-binding</keyword>
<dbReference type="KEGG" id="vab:WPS_27570"/>
<accession>A0AAN2CAU2</accession>
<feature type="domain" description="Uracil-DNA glycosylase-like" evidence="8">
    <location>
        <begin position="1"/>
        <end position="136"/>
    </location>
</feature>
<dbReference type="GO" id="GO:0046872">
    <property type="term" value="F:metal ion binding"/>
    <property type="evidence" value="ECO:0007669"/>
    <property type="project" value="UniProtKB-KW"/>
</dbReference>
<dbReference type="Gene3D" id="3.40.470.10">
    <property type="entry name" value="Uracil-DNA glycosylase-like domain"/>
    <property type="match status" value="1"/>
</dbReference>
<dbReference type="GO" id="GO:0006281">
    <property type="term" value="P:DNA repair"/>
    <property type="evidence" value="ECO:0007669"/>
    <property type="project" value="UniProtKB-KW"/>
</dbReference>
<dbReference type="Pfam" id="PF03167">
    <property type="entry name" value="UDG"/>
    <property type="match status" value="1"/>
</dbReference>
<evidence type="ECO:0000256" key="2">
    <source>
        <dbReference type="ARBA" id="ARBA00022723"/>
    </source>
</evidence>
<evidence type="ECO:0000256" key="7">
    <source>
        <dbReference type="ARBA" id="ARBA00023204"/>
    </source>
</evidence>
<dbReference type="SMART" id="SM00987">
    <property type="entry name" value="UreE_C"/>
    <property type="match status" value="1"/>
</dbReference>
<dbReference type="CDD" id="cd10030">
    <property type="entry name" value="UDG-F4_TTUDGA_SPO1dp_like"/>
    <property type="match status" value="1"/>
</dbReference>
<evidence type="ECO:0000313" key="10">
    <source>
        <dbReference type="Proteomes" id="UP001317532"/>
    </source>
</evidence>
<dbReference type="InterPro" id="IPR051536">
    <property type="entry name" value="UDG_Type-4/5"/>
</dbReference>
<keyword evidence="5" id="KW-0408">Iron</keyword>
<proteinExistence type="predicted"/>
<evidence type="ECO:0000256" key="5">
    <source>
        <dbReference type="ARBA" id="ARBA00023004"/>
    </source>
</evidence>
<keyword evidence="1" id="KW-0004">4Fe-4S</keyword>
<keyword evidence="6" id="KW-0411">Iron-sulfur</keyword>
<gene>
    <name evidence="9" type="ORF">WPS_27570</name>
</gene>
<keyword evidence="10" id="KW-1185">Reference proteome</keyword>
<evidence type="ECO:0000256" key="4">
    <source>
        <dbReference type="ARBA" id="ARBA00022801"/>
    </source>
</evidence>
<evidence type="ECO:0000256" key="1">
    <source>
        <dbReference type="ARBA" id="ARBA00022485"/>
    </source>
</evidence>
<dbReference type="SMART" id="SM00986">
    <property type="entry name" value="UDG"/>
    <property type="match status" value="1"/>
</dbReference>
<sequence length="145" mass="16154">MLQYRSEDRQGHPFVGPAGNLLRDAMREAAIDPAHVYITNAVKHFKFVERGKRRIHASPKRIKVRACEPRLVAEIEVVRPRLVVALGATAAQALLGPSFRVTAHRELVSAPHAERVVATVHAARRVELSAFVDDLKIVARLMRDA</sequence>
<keyword evidence="7" id="KW-0234">DNA repair</keyword>
<dbReference type="InterPro" id="IPR005122">
    <property type="entry name" value="Uracil-DNA_glycosylase-like"/>
</dbReference>
<dbReference type="EMBL" id="AP025523">
    <property type="protein sequence ID" value="BDE07481.1"/>
    <property type="molecule type" value="Genomic_DNA"/>
</dbReference>
<dbReference type="InterPro" id="IPR036895">
    <property type="entry name" value="Uracil-DNA_glycosylase-like_sf"/>
</dbReference>
<keyword evidence="4" id="KW-0378">Hydrolase</keyword>
<dbReference type="SUPFAM" id="SSF52141">
    <property type="entry name" value="Uracil-DNA glycosylase-like"/>
    <property type="match status" value="1"/>
</dbReference>
<dbReference type="Proteomes" id="UP001317532">
    <property type="component" value="Chromosome"/>
</dbReference>
<organism evidence="9 10">
    <name type="scientific">Vulcanimicrobium alpinum</name>
    <dbReference type="NCBI Taxonomy" id="3016050"/>
    <lineage>
        <taxon>Bacteria</taxon>
        <taxon>Bacillati</taxon>
        <taxon>Vulcanimicrobiota</taxon>
        <taxon>Vulcanimicrobiia</taxon>
        <taxon>Vulcanimicrobiales</taxon>
        <taxon>Vulcanimicrobiaceae</taxon>
        <taxon>Vulcanimicrobium</taxon>
    </lineage>
</organism>
<evidence type="ECO:0000256" key="3">
    <source>
        <dbReference type="ARBA" id="ARBA00022763"/>
    </source>
</evidence>
<name>A0AAN2CAU2_UNVUL</name>
<reference evidence="9 10" key="1">
    <citation type="journal article" date="2022" name="ISME Commun">
        <title>Vulcanimicrobium alpinus gen. nov. sp. nov., the first cultivated representative of the candidate phylum 'Eremiobacterota', is a metabolically versatile aerobic anoxygenic phototroph.</title>
        <authorList>
            <person name="Yabe S."/>
            <person name="Muto K."/>
            <person name="Abe K."/>
            <person name="Yokota A."/>
            <person name="Staudigel H."/>
            <person name="Tebo B.M."/>
        </authorList>
    </citation>
    <scope>NUCLEOTIDE SEQUENCE [LARGE SCALE GENOMIC DNA]</scope>
    <source>
        <strain evidence="9 10">WC8-2</strain>
    </source>
</reference>
<dbReference type="RefSeq" id="WP_317995071.1">
    <property type="nucleotide sequence ID" value="NZ_AP025523.1"/>
</dbReference>
<protein>
    <recommendedName>
        <fullName evidence="8">Uracil-DNA glycosylase-like domain-containing protein</fullName>
    </recommendedName>
</protein>
<dbReference type="PANTHER" id="PTHR33693">
    <property type="entry name" value="TYPE-5 URACIL-DNA GLYCOSYLASE"/>
    <property type="match status" value="1"/>
</dbReference>
<dbReference type="GO" id="GO:0051539">
    <property type="term" value="F:4 iron, 4 sulfur cluster binding"/>
    <property type="evidence" value="ECO:0007669"/>
    <property type="project" value="UniProtKB-KW"/>
</dbReference>